<dbReference type="SUPFAM" id="SSF50630">
    <property type="entry name" value="Acid proteases"/>
    <property type="match status" value="1"/>
</dbReference>
<evidence type="ECO:0000256" key="6">
    <source>
        <dbReference type="SAM" id="SignalP"/>
    </source>
</evidence>
<keyword evidence="5" id="KW-0812">Transmembrane</keyword>
<dbReference type="PROSITE" id="PS51767">
    <property type="entry name" value="PEPTIDASE_A1"/>
    <property type="match status" value="1"/>
</dbReference>
<evidence type="ECO:0000256" key="3">
    <source>
        <dbReference type="RuleBase" id="RU000454"/>
    </source>
</evidence>
<dbReference type="InParanoid" id="A0A0D0B4C1"/>
<proteinExistence type="inferred from homology"/>
<dbReference type="Proteomes" id="UP000054485">
    <property type="component" value="Unassembled WGS sequence"/>
</dbReference>
<feature type="transmembrane region" description="Helical" evidence="5">
    <location>
        <begin position="467"/>
        <end position="494"/>
    </location>
</feature>
<dbReference type="GO" id="GO:0006508">
    <property type="term" value="P:proteolysis"/>
    <property type="evidence" value="ECO:0007669"/>
    <property type="project" value="UniProtKB-KW"/>
</dbReference>
<organism evidence="8 9">
    <name type="scientific">Suillus luteus UH-Slu-Lm8-n1</name>
    <dbReference type="NCBI Taxonomy" id="930992"/>
    <lineage>
        <taxon>Eukaryota</taxon>
        <taxon>Fungi</taxon>
        <taxon>Dikarya</taxon>
        <taxon>Basidiomycota</taxon>
        <taxon>Agaricomycotina</taxon>
        <taxon>Agaricomycetes</taxon>
        <taxon>Agaricomycetidae</taxon>
        <taxon>Boletales</taxon>
        <taxon>Suillineae</taxon>
        <taxon>Suillaceae</taxon>
        <taxon>Suillus</taxon>
    </lineage>
</organism>
<dbReference type="Pfam" id="PF00026">
    <property type="entry name" value="Asp"/>
    <property type="match status" value="1"/>
</dbReference>
<keyword evidence="5" id="KW-1133">Transmembrane helix</keyword>
<keyword evidence="3" id="KW-0645">Protease</keyword>
<keyword evidence="5" id="KW-0472">Membrane</keyword>
<dbReference type="PANTHER" id="PTHR47966:SF57">
    <property type="entry name" value="PEPTIDASE A1 DOMAIN-CONTAINING PROTEIN"/>
    <property type="match status" value="1"/>
</dbReference>
<evidence type="ECO:0000256" key="4">
    <source>
        <dbReference type="SAM" id="MobiDB-lite"/>
    </source>
</evidence>
<feature type="compositionally biased region" description="Basic and acidic residues" evidence="4">
    <location>
        <begin position="556"/>
        <end position="568"/>
    </location>
</feature>
<keyword evidence="2 3" id="KW-0064">Aspartyl protease</keyword>
<dbReference type="OrthoDB" id="2747330at2759"/>
<evidence type="ECO:0000256" key="1">
    <source>
        <dbReference type="ARBA" id="ARBA00007447"/>
    </source>
</evidence>
<name>A0A0D0B4C1_9AGAM</name>
<evidence type="ECO:0000259" key="7">
    <source>
        <dbReference type="PROSITE" id="PS51767"/>
    </source>
</evidence>
<evidence type="ECO:0000256" key="5">
    <source>
        <dbReference type="SAM" id="Phobius"/>
    </source>
</evidence>
<keyword evidence="6" id="KW-0732">Signal</keyword>
<dbReference type="EMBL" id="KN835135">
    <property type="protein sequence ID" value="KIK48911.1"/>
    <property type="molecule type" value="Genomic_DNA"/>
</dbReference>
<accession>A0A0D0B4C1</accession>
<feature type="domain" description="Peptidase A1" evidence="7">
    <location>
        <begin position="82"/>
        <end position="404"/>
    </location>
</feature>
<dbReference type="HOGENOM" id="CLU_013253_8_1_1"/>
<dbReference type="PANTHER" id="PTHR47966">
    <property type="entry name" value="BETA-SITE APP-CLEAVING ENZYME, ISOFORM A-RELATED"/>
    <property type="match status" value="1"/>
</dbReference>
<dbReference type="GO" id="GO:0004190">
    <property type="term" value="F:aspartic-type endopeptidase activity"/>
    <property type="evidence" value="ECO:0007669"/>
    <property type="project" value="UniProtKB-KW"/>
</dbReference>
<keyword evidence="9" id="KW-1185">Reference proteome</keyword>
<dbReference type="STRING" id="930992.A0A0D0B4C1"/>
<dbReference type="PROSITE" id="PS00141">
    <property type="entry name" value="ASP_PROTEASE"/>
    <property type="match status" value="1"/>
</dbReference>
<protein>
    <recommendedName>
        <fullName evidence="7">Peptidase A1 domain-containing protein</fullName>
    </recommendedName>
</protein>
<gene>
    <name evidence="8" type="ORF">CY34DRAFT_779519</name>
</gene>
<dbReference type="InterPro" id="IPR021109">
    <property type="entry name" value="Peptidase_aspartic_dom_sf"/>
</dbReference>
<dbReference type="InterPro" id="IPR001969">
    <property type="entry name" value="Aspartic_peptidase_AS"/>
</dbReference>
<dbReference type="InterPro" id="IPR034164">
    <property type="entry name" value="Pepsin-like_dom"/>
</dbReference>
<feature type="signal peptide" evidence="6">
    <location>
        <begin position="1"/>
        <end position="17"/>
    </location>
</feature>
<feature type="chain" id="PRO_5002224438" description="Peptidase A1 domain-containing protein" evidence="6">
    <location>
        <begin position="18"/>
        <end position="568"/>
    </location>
</feature>
<keyword evidence="3" id="KW-0378">Hydrolase</keyword>
<comment type="similarity">
    <text evidence="1 3">Belongs to the peptidase A1 family.</text>
</comment>
<evidence type="ECO:0000256" key="2">
    <source>
        <dbReference type="ARBA" id="ARBA00022750"/>
    </source>
</evidence>
<dbReference type="Gene3D" id="2.40.70.10">
    <property type="entry name" value="Acid Proteases"/>
    <property type="match status" value="2"/>
</dbReference>
<dbReference type="PRINTS" id="PR00792">
    <property type="entry name" value="PEPSIN"/>
</dbReference>
<dbReference type="AlphaFoldDB" id="A0A0D0B4C1"/>
<feature type="region of interest" description="Disordered" evidence="4">
    <location>
        <begin position="547"/>
        <end position="568"/>
    </location>
</feature>
<dbReference type="CDD" id="cd05471">
    <property type="entry name" value="pepsin_like"/>
    <property type="match status" value="1"/>
</dbReference>
<reference evidence="8 9" key="1">
    <citation type="submission" date="2014-04" db="EMBL/GenBank/DDBJ databases">
        <authorList>
            <consortium name="DOE Joint Genome Institute"/>
            <person name="Kuo A."/>
            <person name="Ruytinx J."/>
            <person name="Rineau F."/>
            <person name="Colpaert J."/>
            <person name="Kohler A."/>
            <person name="Nagy L.G."/>
            <person name="Floudas D."/>
            <person name="Copeland A."/>
            <person name="Barry K.W."/>
            <person name="Cichocki N."/>
            <person name="Veneault-Fourrey C."/>
            <person name="LaButti K."/>
            <person name="Lindquist E.A."/>
            <person name="Lipzen A."/>
            <person name="Lundell T."/>
            <person name="Morin E."/>
            <person name="Murat C."/>
            <person name="Sun H."/>
            <person name="Tunlid A."/>
            <person name="Henrissat B."/>
            <person name="Grigoriev I.V."/>
            <person name="Hibbett D.S."/>
            <person name="Martin F."/>
            <person name="Nordberg H.P."/>
            <person name="Cantor M.N."/>
            <person name="Hua S.X."/>
        </authorList>
    </citation>
    <scope>NUCLEOTIDE SEQUENCE [LARGE SCALE GENOMIC DNA]</scope>
    <source>
        <strain evidence="8 9">UH-Slu-Lm8-n1</strain>
    </source>
</reference>
<reference evidence="9" key="2">
    <citation type="submission" date="2015-01" db="EMBL/GenBank/DDBJ databases">
        <title>Evolutionary Origins and Diversification of the Mycorrhizal Mutualists.</title>
        <authorList>
            <consortium name="DOE Joint Genome Institute"/>
            <consortium name="Mycorrhizal Genomics Consortium"/>
            <person name="Kohler A."/>
            <person name="Kuo A."/>
            <person name="Nagy L.G."/>
            <person name="Floudas D."/>
            <person name="Copeland A."/>
            <person name="Barry K.W."/>
            <person name="Cichocki N."/>
            <person name="Veneault-Fourrey C."/>
            <person name="LaButti K."/>
            <person name="Lindquist E.A."/>
            <person name="Lipzen A."/>
            <person name="Lundell T."/>
            <person name="Morin E."/>
            <person name="Murat C."/>
            <person name="Riley R."/>
            <person name="Ohm R."/>
            <person name="Sun H."/>
            <person name="Tunlid A."/>
            <person name="Henrissat B."/>
            <person name="Grigoriev I.V."/>
            <person name="Hibbett D.S."/>
            <person name="Martin F."/>
        </authorList>
    </citation>
    <scope>NUCLEOTIDE SEQUENCE [LARGE SCALE GENOMIC DNA]</scope>
    <source>
        <strain evidence="9">UH-Slu-Lm8-n1</strain>
    </source>
</reference>
<evidence type="ECO:0000313" key="8">
    <source>
        <dbReference type="EMBL" id="KIK48911.1"/>
    </source>
</evidence>
<sequence>MKLQALSLAVLAGVSVAVKIPFIQSKRTTLQRRSGISDVSVSQPQVLSSASTALTLRQAISHSPVLLIQTDYWDSDVHDLIYMANVSTLHSPYYLVQLDTGSSDLWALNTPNAVPNANFTSQNCNLTYGIGWAYGSISYVKTEFAGISVPSQAFLAVSNAQNPALTYGAVGLLGLGFDSLSNIDAYVNSTGASTGRSLLYNLFQDNPSEPNFIALSLQSTSDGDQVTGSFAIGETESQYSNVTSTNKIPTWPVESPSRWNVLLDSFIVGTETYSVSTGVQGAPSNKAVVLLDSGTSYTYAPTDVCQSIYGGISGAQYNSGLGQWTVPCDAEIDMALQFGNQIFPIHPLDVSPTSLSDPSTCVGSFVPQSVSVGAGQFDWLIGDNFLRSVYAVYDFGDFDSSGTMGSPYVQMLSLVDPNQASVEFHDARGGTPQNNITYNASSGDSGSSTTVTLSTDVADTIDKLSKYLPAMLAVMALNALVLVILAIVGLVLLCRRRGRGARARKTPGRLSPMPMNITATRYPDYASPPEPHTYQPVSMALTEDTLFAPPSPAFKGDSRPGDRPKSVA</sequence>
<dbReference type="InterPro" id="IPR033121">
    <property type="entry name" value="PEPTIDASE_A1"/>
</dbReference>
<dbReference type="InterPro" id="IPR001461">
    <property type="entry name" value="Aspartic_peptidase_A1"/>
</dbReference>
<evidence type="ECO:0000313" key="9">
    <source>
        <dbReference type="Proteomes" id="UP000054485"/>
    </source>
</evidence>